<dbReference type="Pfam" id="PF00059">
    <property type="entry name" value="Lectin_C"/>
    <property type="match status" value="1"/>
</dbReference>
<dbReference type="Gene3D" id="3.10.100.10">
    <property type="entry name" value="Mannose-Binding Protein A, subunit A"/>
    <property type="match status" value="1"/>
</dbReference>
<evidence type="ECO:0000313" key="3">
    <source>
        <dbReference type="Proteomes" id="UP001345963"/>
    </source>
</evidence>
<dbReference type="SUPFAM" id="SSF56436">
    <property type="entry name" value="C-type lectin-like"/>
    <property type="match status" value="1"/>
</dbReference>
<proteinExistence type="predicted"/>
<feature type="domain" description="C-type lectin" evidence="1">
    <location>
        <begin position="18"/>
        <end position="141"/>
    </location>
</feature>
<evidence type="ECO:0000313" key="2">
    <source>
        <dbReference type="EMBL" id="MED6232016.1"/>
    </source>
</evidence>
<comment type="caution">
    <text evidence="2">The sequence shown here is derived from an EMBL/GenBank/DDBJ whole genome shotgun (WGS) entry which is preliminary data.</text>
</comment>
<evidence type="ECO:0000259" key="1">
    <source>
        <dbReference type="PROSITE" id="PS50041"/>
    </source>
</evidence>
<dbReference type="PROSITE" id="PS50041">
    <property type="entry name" value="C_TYPE_LECTIN_2"/>
    <property type="match status" value="1"/>
</dbReference>
<protein>
    <recommendedName>
        <fullName evidence="1">C-type lectin domain-containing protein</fullName>
    </recommendedName>
</protein>
<accession>A0ABU7A1R1</accession>
<organism evidence="2 3">
    <name type="scientific">Ataeniobius toweri</name>
    <dbReference type="NCBI Taxonomy" id="208326"/>
    <lineage>
        <taxon>Eukaryota</taxon>
        <taxon>Metazoa</taxon>
        <taxon>Chordata</taxon>
        <taxon>Craniata</taxon>
        <taxon>Vertebrata</taxon>
        <taxon>Euteleostomi</taxon>
        <taxon>Actinopterygii</taxon>
        <taxon>Neopterygii</taxon>
        <taxon>Teleostei</taxon>
        <taxon>Neoteleostei</taxon>
        <taxon>Acanthomorphata</taxon>
        <taxon>Ovalentaria</taxon>
        <taxon>Atherinomorphae</taxon>
        <taxon>Cyprinodontiformes</taxon>
        <taxon>Goodeidae</taxon>
        <taxon>Ataeniobius</taxon>
    </lineage>
</organism>
<gene>
    <name evidence="2" type="ORF">ATANTOWER_018062</name>
</gene>
<dbReference type="InterPro" id="IPR050111">
    <property type="entry name" value="C-type_lectin/snaclec_domain"/>
</dbReference>
<dbReference type="PANTHER" id="PTHR22803">
    <property type="entry name" value="MANNOSE, PHOSPHOLIPASE, LECTIN RECEPTOR RELATED"/>
    <property type="match status" value="1"/>
</dbReference>
<feature type="non-terminal residue" evidence="2">
    <location>
        <position position="1"/>
    </location>
</feature>
<dbReference type="InterPro" id="IPR016187">
    <property type="entry name" value="CTDL_fold"/>
</dbReference>
<dbReference type="Proteomes" id="UP001345963">
    <property type="component" value="Unassembled WGS sequence"/>
</dbReference>
<dbReference type="CDD" id="cd00037">
    <property type="entry name" value="CLECT"/>
    <property type="match status" value="1"/>
</dbReference>
<keyword evidence="3" id="KW-1185">Reference proteome</keyword>
<dbReference type="InterPro" id="IPR001304">
    <property type="entry name" value="C-type_lectin-like"/>
</dbReference>
<reference evidence="2 3" key="1">
    <citation type="submission" date="2021-07" db="EMBL/GenBank/DDBJ databases">
        <authorList>
            <person name="Palmer J.M."/>
        </authorList>
    </citation>
    <scope>NUCLEOTIDE SEQUENCE [LARGE SCALE GENOMIC DNA]</scope>
    <source>
        <strain evidence="2 3">AT_MEX2019</strain>
        <tissue evidence="2">Muscle</tissue>
    </source>
</reference>
<dbReference type="SMART" id="SM00034">
    <property type="entry name" value="CLECT"/>
    <property type="match status" value="1"/>
</dbReference>
<dbReference type="EMBL" id="JAHUTI010000374">
    <property type="protein sequence ID" value="MED6232016.1"/>
    <property type="molecule type" value="Genomic_DNA"/>
</dbReference>
<sequence>RKPFVLYETSCPSTWVKFGGGCYNFEPVVEKLTFEESRIHCKQKVNTSDVLTIESETENHFVLEQLLSSGFLHRTIWLGMYFNVDTDSMAWVDGSPTDYTNWAGKGPDTKLLTPDTCVTTRLVDGVWHLSTCGEQLGFICKTISGRCVKQKMYRATDL</sequence>
<dbReference type="InterPro" id="IPR016186">
    <property type="entry name" value="C-type_lectin-like/link_sf"/>
</dbReference>
<name>A0ABU7A1R1_9TELE</name>